<evidence type="ECO:0000256" key="1">
    <source>
        <dbReference type="SAM" id="MobiDB-lite"/>
    </source>
</evidence>
<evidence type="ECO:0000313" key="3">
    <source>
        <dbReference type="EMBL" id="CAB9524401.1"/>
    </source>
</evidence>
<feature type="region of interest" description="Disordered" evidence="1">
    <location>
        <begin position="44"/>
        <end position="126"/>
    </location>
</feature>
<gene>
    <name evidence="3" type="ORF">SEMRO_1533_G280330.1</name>
</gene>
<feature type="domain" description="Prokaryotic-type class I peptide chain release factors" evidence="2">
    <location>
        <begin position="130"/>
        <end position="260"/>
    </location>
</feature>
<keyword evidence="3" id="KW-0378">Hydrolase</keyword>
<name>A0A9N8ERY9_9STRA</name>
<accession>A0A9N8ERY9</accession>
<evidence type="ECO:0000313" key="4">
    <source>
        <dbReference type="Proteomes" id="UP001153069"/>
    </source>
</evidence>
<dbReference type="EMBL" id="CAICTM010001531">
    <property type="protein sequence ID" value="CAB9524401.1"/>
    <property type="molecule type" value="Genomic_DNA"/>
</dbReference>
<dbReference type="InterPro" id="IPR052104">
    <property type="entry name" value="Mito_Release_Factor_mL62"/>
</dbReference>
<feature type="compositionally biased region" description="Low complexity" evidence="1">
    <location>
        <begin position="52"/>
        <end position="81"/>
    </location>
</feature>
<organism evidence="3 4">
    <name type="scientific">Seminavis robusta</name>
    <dbReference type="NCBI Taxonomy" id="568900"/>
    <lineage>
        <taxon>Eukaryota</taxon>
        <taxon>Sar</taxon>
        <taxon>Stramenopiles</taxon>
        <taxon>Ochrophyta</taxon>
        <taxon>Bacillariophyta</taxon>
        <taxon>Bacillariophyceae</taxon>
        <taxon>Bacillariophycidae</taxon>
        <taxon>Naviculales</taxon>
        <taxon>Naviculaceae</taxon>
        <taxon>Seminavis</taxon>
    </lineage>
</organism>
<dbReference type="Gene3D" id="3.30.160.20">
    <property type="match status" value="1"/>
</dbReference>
<dbReference type="GO" id="GO:0005762">
    <property type="term" value="C:mitochondrial large ribosomal subunit"/>
    <property type="evidence" value="ECO:0007669"/>
    <property type="project" value="TreeGrafter"/>
</dbReference>
<dbReference type="Pfam" id="PF00472">
    <property type="entry name" value="RF-1"/>
    <property type="match status" value="1"/>
</dbReference>
<dbReference type="PANTHER" id="PTHR11075">
    <property type="entry name" value="PEPTIDE CHAIN RELEASE FACTOR"/>
    <property type="match status" value="1"/>
</dbReference>
<dbReference type="SUPFAM" id="SSF110916">
    <property type="entry name" value="Peptidyl-tRNA hydrolase domain-like"/>
    <property type="match status" value="1"/>
</dbReference>
<dbReference type="GO" id="GO:0016150">
    <property type="term" value="F:translation release factor activity, codon nonspecific"/>
    <property type="evidence" value="ECO:0007669"/>
    <property type="project" value="TreeGrafter"/>
</dbReference>
<dbReference type="InterPro" id="IPR000352">
    <property type="entry name" value="Pep_chain_release_fac_I"/>
</dbReference>
<proteinExistence type="predicted"/>
<sequence>MTTTARLISSFTVKTAFVRPLTRISERNDFLPQSIDHSIATWQSTGQRRPCSSSSLSWSRLQASNTNNNNNNNNVRNGSNNERTFSSNSNESYNKPRYPNKTAGSYDANGKRQFSSYNNNNNDNWQVPKSIEIPVEKIDLSFTKSSGAGGQNVNKVNTKVELRFEVLEADWLPLEVRERLYQQQRSRINKKGFLSLQAQEHRTQEKNRKTAVSKLQTMILEAWERPKERKMRTGISRAAKARNVENKRRRSNVKESRKSVSSRDW</sequence>
<feature type="compositionally biased region" description="Basic and acidic residues" evidence="1">
    <location>
        <begin position="242"/>
        <end position="265"/>
    </location>
</feature>
<comment type="caution">
    <text evidence="3">The sequence shown here is derived from an EMBL/GenBank/DDBJ whole genome shotgun (WGS) entry which is preliminary data.</text>
</comment>
<dbReference type="PANTHER" id="PTHR11075:SF54">
    <property type="entry name" value="LARGE RIBOSOMAL SUBUNIT PROTEIN ML62"/>
    <property type="match status" value="1"/>
</dbReference>
<reference evidence="3" key="1">
    <citation type="submission" date="2020-06" db="EMBL/GenBank/DDBJ databases">
        <authorList>
            <consortium name="Plant Systems Biology data submission"/>
        </authorList>
    </citation>
    <scope>NUCLEOTIDE SEQUENCE</scope>
    <source>
        <strain evidence="3">D6</strain>
    </source>
</reference>
<dbReference type="GO" id="GO:0070126">
    <property type="term" value="P:mitochondrial translational termination"/>
    <property type="evidence" value="ECO:0007669"/>
    <property type="project" value="TreeGrafter"/>
</dbReference>
<keyword evidence="4" id="KW-1185">Reference proteome</keyword>
<dbReference type="FunFam" id="3.30.160.20:FF:000046">
    <property type="entry name" value="Peptidyl-tRNA hydrolase ICT1"/>
    <property type="match status" value="1"/>
</dbReference>
<feature type="compositionally biased region" description="Polar residues" evidence="1">
    <location>
        <begin position="82"/>
        <end position="93"/>
    </location>
</feature>
<dbReference type="Proteomes" id="UP001153069">
    <property type="component" value="Unassembled WGS sequence"/>
</dbReference>
<dbReference type="OrthoDB" id="270639at2759"/>
<evidence type="ECO:0000259" key="2">
    <source>
        <dbReference type="Pfam" id="PF00472"/>
    </source>
</evidence>
<dbReference type="NCBIfam" id="NF006718">
    <property type="entry name" value="PRK09256.1"/>
    <property type="match status" value="1"/>
</dbReference>
<dbReference type="GO" id="GO:0004045">
    <property type="term" value="F:peptidyl-tRNA hydrolase activity"/>
    <property type="evidence" value="ECO:0007669"/>
    <property type="project" value="TreeGrafter"/>
</dbReference>
<dbReference type="AlphaFoldDB" id="A0A9N8ERY9"/>
<feature type="region of interest" description="Disordered" evidence="1">
    <location>
        <begin position="228"/>
        <end position="265"/>
    </location>
</feature>
<protein>
    <submittedName>
        <fullName evidence="3">Hydrolase ICT1, mitochondrial</fullName>
    </submittedName>
</protein>